<protein>
    <recommendedName>
        <fullName evidence="4">HMG box domain-containing protein</fullName>
    </recommendedName>
</protein>
<reference evidence="2" key="1">
    <citation type="submission" date="2020-05" db="UniProtKB">
        <authorList>
            <consortium name="EnsemblMetazoa"/>
        </authorList>
    </citation>
    <scope>IDENTIFICATION</scope>
    <source>
        <strain evidence="2">TTRI</strain>
    </source>
</reference>
<dbReference type="GO" id="GO:0005634">
    <property type="term" value="C:nucleus"/>
    <property type="evidence" value="ECO:0007669"/>
    <property type="project" value="UniProtKB-ARBA"/>
</dbReference>
<dbReference type="Proteomes" id="UP000078200">
    <property type="component" value="Unassembled WGS sequence"/>
</dbReference>
<dbReference type="CDD" id="cd00084">
    <property type="entry name" value="HMG-box_SF"/>
    <property type="match status" value="1"/>
</dbReference>
<dbReference type="SUPFAM" id="SSF47095">
    <property type="entry name" value="HMG-box"/>
    <property type="match status" value="1"/>
</dbReference>
<feature type="chain" id="PRO_5008399466" description="HMG box domain-containing protein" evidence="1">
    <location>
        <begin position="21"/>
        <end position="270"/>
    </location>
</feature>
<keyword evidence="3" id="KW-1185">Reference proteome</keyword>
<dbReference type="EnsemblMetazoa" id="GAUT040392-RA">
    <property type="protein sequence ID" value="GAUT040392-PA"/>
    <property type="gene ID" value="GAUT040392"/>
</dbReference>
<evidence type="ECO:0000256" key="1">
    <source>
        <dbReference type="SAM" id="SignalP"/>
    </source>
</evidence>
<proteinExistence type="predicted"/>
<dbReference type="AlphaFoldDB" id="A0A1A9VL66"/>
<dbReference type="VEuPathDB" id="VectorBase:GAUT040392"/>
<organism evidence="2 3">
    <name type="scientific">Glossina austeni</name>
    <name type="common">Savannah tsetse fly</name>
    <dbReference type="NCBI Taxonomy" id="7395"/>
    <lineage>
        <taxon>Eukaryota</taxon>
        <taxon>Metazoa</taxon>
        <taxon>Ecdysozoa</taxon>
        <taxon>Arthropoda</taxon>
        <taxon>Hexapoda</taxon>
        <taxon>Insecta</taxon>
        <taxon>Pterygota</taxon>
        <taxon>Neoptera</taxon>
        <taxon>Endopterygota</taxon>
        <taxon>Diptera</taxon>
        <taxon>Brachycera</taxon>
        <taxon>Muscomorpha</taxon>
        <taxon>Hippoboscoidea</taxon>
        <taxon>Glossinidae</taxon>
        <taxon>Glossina</taxon>
    </lineage>
</organism>
<dbReference type="Gene3D" id="1.10.30.10">
    <property type="entry name" value="High mobility group box domain"/>
    <property type="match status" value="1"/>
</dbReference>
<evidence type="ECO:0000313" key="2">
    <source>
        <dbReference type="EnsemblMetazoa" id="GAUT040392-PA"/>
    </source>
</evidence>
<sequence>MHSHGPSLALLIFFVKEVFLTYFRPSLPKIVTSYNGSMDCLNLSRHSRSLRTNTSSWASNSYFYEGKVDTKCGRQPLLIFNLGKATNKIPEQINSQEKKSRPPDSSISISQPGLWAENNEWIRLECDIKYRQTLKLKSKKLRQPDICRSAAKRWRTMSDCERQPYIIWARKKREMARWASKPKTEDSKGGNWLSDTCGTILVRVQNKCCLESSCWGKEYISANSVMRRKSHKLYKAVSLQLSQCMPSGSLALNLLVYDHKSAPAPTLPKA</sequence>
<evidence type="ECO:0008006" key="4">
    <source>
        <dbReference type="Google" id="ProtNLM"/>
    </source>
</evidence>
<evidence type="ECO:0000313" key="3">
    <source>
        <dbReference type="Proteomes" id="UP000078200"/>
    </source>
</evidence>
<keyword evidence="1" id="KW-0732">Signal</keyword>
<dbReference type="InterPro" id="IPR036910">
    <property type="entry name" value="HMG_box_dom_sf"/>
</dbReference>
<name>A0A1A9VL66_GLOAU</name>
<feature type="signal peptide" evidence="1">
    <location>
        <begin position="1"/>
        <end position="20"/>
    </location>
</feature>
<accession>A0A1A9VL66</accession>